<dbReference type="Pfam" id="PF00076">
    <property type="entry name" value="RRM_1"/>
    <property type="match status" value="1"/>
</dbReference>
<gene>
    <name evidence="3" type="ORF">E1A91_D02G208500v1</name>
</gene>
<dbReference type="InterPro" id="IPR012677">
    <property type="entry name" value="Nucleotide-bd_a/b_plait_sf"/>
</dbReference>
<keyword evidence="1" id="KW-0694">RNA-binding</keyword>
<dbReference type="Gene3D" id="3.30.70.330">
    <property type="match status" value="1"/>
</dbReference>
<dbReference type="InterPro" id="IPR035979">
    <property type="entry name" value="RBD_domain_sf"/>
</dbReference>
<dbReference type="PANTHER" id="PTHR32343:SF44">
    <property type="entry name" value="PROTEIN VIP1-LIKE"/>
    <property type="match status" value="1"/>
</dbReference>
<organism evidence="3 4">
    <name type="scientific">Gossypium mustelinum</name>
    <name type="common">Cotton</name>
    <name type="synonym">Gossypium caicoense</name>
    <dbReference type="NCBI Taxonomy" id="34275"/>
    <lineage>
        <taxon>Eukaryota</taxon>
        <taxon>Viridiplantae</taxon>
        <taxon>Streptophyta</taxon>
        <taxon>Embryophyta</taxon>
        <taxon>Tracheophyta</taxon>
        <taxon>Spermatophyta</taxon>
        <taxon>Magnoliopsida</taxon>
        <taxon>eudicotyledons</taxon>
        <taxon>Gunneridae</taxon>
        <taxon>Pentapetalae</taxon>
        <taxon>rosids</taxon>
        <taxon>malvids</taxon>
        <taxon>Malvales</taxon>
        <taxon>Malvaceae</taxon>
        <taxon>Malvoideae</taxon>
        <taxon>Gossypium</taxon>
    </lineage>
</organism>
<protein>
    <recommendedName>
        <fullName evidence="2">RRM domain-containing protein</fullName>
    </recommendedName>
</protein>
<evidence type="ECO:0000313" key="4">
    <source>
        <dbReference type="Proteomes" id="UP000323597"/>
    </source>
</evidence>
<evidence type="ECO:0000313" key="3">
    <source>
        <dbReference type="EMBL" id="TYI94502.1"/>
    </source>
</evidence>
<keyword evidence="4" id="KW-1185">Reference proteome</keyword>
<dbReference type="SMART" id="SM00360">
    <property type="entry name" value="RRM"/>
    <property type="match status" value="1"/>
</dbReference>
<dbReference type="GO" id="GO:0003723">
    <property type="term" value="F:RNA binding"/>
    <property type="evidence" value="ECO:0007669"/>
    <property type="project" value="UniProtKB-UniRule"/>
</dbReference>
<dbReference type="AlphaFoldDB" id="A0A5D2VZ55"/>
<sequence>MANPDLTVVVLNLSPTVTLGDLNAYFSNCGHVEKIKLLSSANRDRSLSALVTFRQPYAYQTALLLNNANFAGQPIRILPKKDAADPPVSYRTIPIVTEKSKHDVQNNKTGGNMPGLRAAVEAIALEGVEKLNQARDELNHKLKLTENSRVVMDKTRLAVCAADQAIYAAEEAAKDVAKRIKNTDYVAVGATWLSGVLQKTSKLVLELGHRKGCSPNSRDRI</sequence>
<dbReference type="EMBL" id="CM017650">
    <property type="protein sequence ID" value="TYI94502.1"/>
    <property type="molecule type" value="Genomic_DNA"/>
</dbReference>
<name>A0A5D2VZ55_GOSMU</name>
<dbReference type="PROSITE" id="PS50102">
    <property type="entry name" value="RRM"/>
    <property type="match status" value="1"/>
</dbReference>
<evidence type="ECO:0000256" key="1">
    <source>
        <dbReference type="PROSITE-ProRule" id="PRU00176"/>
    </source>
</evidence>
<proteinExistence type="predicted"/>
<evidence type="ECO:0000259" key="2">
    <source>
        <dbReference type="PROSITE" id="PS50102"/>
    </source>
</evidence>
<reference evidence="3 4" key="1">
    <citation type="submission" date="2019-07" db="EMBL/GenBank/DDBJ databases">
        <title>WGS assembly of Gossypium mustelinum.</title>
        <authorList>
            <person name="Chen Z.J."/>
            <person name="Sreedasyam A."/>
            <person name="Ando A."/>
            <person name="Song Q."/>
            <person name="De L."/>
            <person name="Hulse-Kemp A."/>
            <person name="Ding M."/>
            <person name="Ye W."/>
            <person name="Kirkbride R."/>
            <person name="Jenkins J."/>
            <person name="Plott C."/>
            <person name="Lovell J."/>
            <person name="Lin Y.-M."/>
            <person name="Vaughn R."/>
            <person name="Liu B."/>
            <person name="Li W."/>
            <person name="Simpson S."/>
            <person name="Scheffler B."/>
            <person name="Saski C."/>
            <person name="Grover C."/>
            <person name="Hu G."/>
            <person name="Conover J."/>
            <person name="Carlson J."/>
            <person name="Shu S."/>
            <person name="Boston L."/>
            <person name="Williams M."/>
            <person name="Peterson D."/>
            <person name="Mcgee K."/>
            <person name="Jones D."/>
            <person name="Wendel J."/>
            <person name="Stelly D."/>
            <person name="Grimwood J."/>
            <person name="Schmutz J."/>
        </authorList>
    </citation>
    <scope>NUCLEOTIDE SEQUENCE [LARGE SCALE GENOMIC DNA]</scope>
    <source>
        <strain evidence="3">1408120.09</strain>
    </source>
</reference>
<dbReference type="PANTHER" id="PTHR32343">
    <property type="entry name" value="SERINE/ARGININE-RICH SPLICING FACTOR"/>
    <property type="match status" value="1"/>
</dbReference>
<dbReference type="InterPro" id="IPR000504">
    <property type="entry name" value="RRM_dom"/>
</dbReference>
<dbReference type="Proteomes" id="UP000323597">
    <property type="component" value="Chromosome D02"/>
</dbReference>
<feature type="domain" description="RRM" evidence="2">
    <location>
        <begin position="6"/>
        <end position="82"/>
    </location>
</feature>
<accession>A0A5D2VZ55</accession>
<dbReference type="SUPFAM" id="SSF54928">
    <property type="entry name" value="RNA-binding domain, RBD"/>
    <property type="match status" value="1"/>
</dbReference>